<dbReference type="RefSeq" id="WP_069338050.1">
    <property type="nucleotide sequence ID" value="NZ_CP033230.1"/>
</dbReference>
<evidence type="ECO:0000313" key="2">
    <source>
        <dbReference type="EMBL" id="QNG48563.1"/>
    </source>
</evidence>
<dbReference type="Pfam" id="PF22284">
    <property type="entry name" value="DUF6961"/>
    <property type="match status" value="1"/>
</dbReference>
<dbReference type="Proteomes" id="UP000515377">
    <property type="component" value="Chromosome"/>
</dbReference>
<gene>
    <name evidence="1" type="ORF">EBF16_10560</name>
    <name evidence="2" type="ORF">H3V42_14165</name>
</gene>
<name>A0A3G2UQ10_SPHYA</name>
<reference evidence="2 4" key="2">
    <citation type="submission" date="2020-07" db="EMBL/GenBank/DDBJ databases">
        <title>Whole genome sequence of Sphingobium yanoikuyae A3.</title>
        <authorList>
            <person name="Han S.-S."/>
        </authorList>
    </citation>
    <scope>NUCLEOTIDE SEQUENCE [LARGE SCALE GENOMIC DNA]</scope>
    <source>
        <strain evidence="2 4">A3</strain>
    </source>
</reference>
<accession>A0A3G2UQ10</accession>
<evidence type="ECO:0000313" key="1">
    <source>
        <dbReference type="EMBL" id="AYO77290.1"/>
    </source>
</evidence>
<evidence type="ECO:0000313" key="4">
    <source>
        <dbReference type="Proteomes" id="UP000515377"/>
    </source>
</evidence>
<dbReference type="AlphaFoldDB" id="A0A3G2UQ10"/>
<dbReference type="Proteomes" id="UP000280708">
    <property type="component" value="Chromosome"/>
</dbReference>
<dbReference type="InterPro" id="IPR054234">
    <property type="entry name" value="DUF6961"/>
</dbReference>
<evidence type="ECO:0000313" key="3">
    <source>
        <dbReference type="Proteomes" id="UP000280708"/>
    </source>
</evidence>
<dbReference type="EMBL" id="CP060122">
    <property type="protein sequence ID" value="QNG48563.1"/>
    <property type="molecule type" value="Genomic_DNA"/>
</dbReference>
<reference evidence="1 3" key="1">
    <citation type="submission" date="2018-10" db="EMBL/GenBank/DDBJ databases">
        <title>Characterization and genome analysis of a novel bacterium Sphingobium yanoikuyae SJTF8 capable of degrading PAHs.</title>
        <authorList>
            <person name="Yin C."/>
            <person name="Xiong W."/>
            <person name="Liang R."/>
        </authorList>
    </citation>
    <scope>NUCLEOTIDE SEQUENCE [LARGE SCALE GENOMIC DNA]</scope>
    <source>
        <strain evidence="1 3">SJTF8</strain>
    </source>
</reference>
<protein>
    <submittedName>
        <fullName evidence="1">Uncharacterized protein</fullName>
    </submittedName>
</protein>
<dbReference type="EMBL" id="CP033230">
    <property type="protein sequence ID" value="AYO77290.1"/>
    <property type="molecule type" value="Genomic_DNA"/>
</dbReference>
<sequence>MTFEQERWAEALAIERRFGESASQHMSDRVTALALAEDWVGVGRWFAIIDRFDKLQDRTTNLIQ</sequence>
<proteinExistence type="predicted"/>
<organism evidence="1 3">
    <name type="scientific">Sphingobium yanoikuyae</name>
    <name type="common">Sphingomonas yanoikuyae</name>
    <dbReference type="NCBI Taxonomy" id="13690"/>
    <lineage>
        <taxon>Bacteria</taxon>
        <taxon>Pseudomonadati</taxon>
        <taxon>Pseudomonadota</taxon>
        <taxon>Alphaproteobacteria</taxon>
        <taxon>Sphingomonadales</taxon>
        <taxon>Sphingomonadaceae</taxon>
        <taxon>Sphingobium</taxon>
    </lineage>
</organism>